<dbReference type="GO" id="GO:0000160">
    <property type="term" value="P:phosphorelay signal transduction system"/>
    <property type="evidence" value="ECO:0007669"/>
    <property type="project" value="InterPro"/>
</dbReference>
<dbReference type="PROSITE" id="PS50110">
    <property type="entry name" value="RESPONSE_REGULATORY"/>
    <property type="match status" value="1"/>
</dbReference>
<accession>A0A7X0BNK7</accession>
<evidence type="ECO:0000256" key="3">
    <source>
        <dbReference type="SAM" id="MobiDB-lite"/>
    </source>
</evidence>
<dbReference type="InterPro" id="IPR011006">
    <property type="entry name" value="CheY-like_superfamily"/>
</dbReference>
<dbReference type="Proteomes" id="UP000557193">
    <property type="component" value="Unassembled WGS sequence"/>
</dbReference>
<dbReference type="InterPro" id="IPR037522">
    <property type="entry name" value="HD_GYP_dom"/>
</dbReference>
<organism evidence="6 7">
    <name type="scientific">Pseudomonas fluvialis</name>
    <dbReference type="NCBI Taxonomy" id="1793966"/>
    <lineage>
        <taxon>Bacteria</taxon>
        <taxon>Pseudomonadati</taxon>
        <taxon>Pseudomonadota</taxon>
        <taxon>Gammaproteobacteria</taxon>
        <taxon>Pseudomonadales</taxon>
        <taxon>Pseudomonadaceae</taxon>
        <taxon>Pseudomonas</taxon>
    </lineage>
</organism>
<protein>
    <submittedName>
        <fullName evidence="6">Response regulator RpfG family c-di-GMP phosphodiesterase</fullName>
    </submittedName>
</protein>
<proteinExistence type="predicted"/>
<name>A0A7X0BNK7_9PSED</name>
<dbReference type="InterPro" id="IPR021800">
    <property type="entry name" value="DUF3369"/>
</dbReference>
<evidence type="ECO:0000259" key="4">
    <source>
        <dbReference type="PROSITE" id="PS50110"/>
    </source>
</evidence>
<dbReference type="PROSITE" id="PS51832">
    <property type="entry name" value="HD_GYP"/>
    <property type="match status" value="1"/>
</dbReference>
<feature type="domain" description="Response regulatory" evidence="4">
    <location>
        <begin position="26"/>
        <end position="150"/>
    </location>
</feature>
<feature type="domain" description="HD-GYP" evidence="5">
    <location>
        <begin position="315"/>
        <end position="512"/>
    </location>
</feature>
<dbReference type="CDD" id="cd00077">
    <property type="entry name" value="HDc"/>
    <property type="match status" value="1"/>
</dbReference>
<dbReference type="AlphaFoldDB" id="A0A7X0BNK7"/>
<keyword evidence="2" id="KW-0597">Phosphoprotein</keyword>
<dbReference type="Pfam" id="PF13487">
    <property type="entry name" value="HD_5"/>
    <property type="match status" value="1"/>
</dbReference>
<dbReference type="PANTHER" id="PTHR45228:SF9">
    <property type="entry name" value="3'3'-CGAMP-SPECIFIC PHOSPHODIESTERASE 2"/>
    <property type="match status" value="1"/>
</dbReference>
<dbReference type="InterPro" id="IPR001789">
    <property type="entry name" value="Sig_transdc_resp-reg_receiver"/>
</dbReference>
<sequence>MDFFSDHASGQSPQPPAAPSDKPSWCVLLVDDDAEIHGITRLALRGFEFQSRPLELLSAHSAAEAREIFAQRHDIALALVDVVMETEHAGLDLVRHLREDCNNRLTRLVLRTGQAGQAPEDRVIREYDIDDYKEKTELTTQKLRTLLYSMLRAYRDLCVIEEQRRGLSKVLEASAKVQNAATLKLFSSTVLEQLTSLLHLNRSALYCMVLPGAGNGERETRTLAATGEFVRYQPGSSFEVLPEEVGARFQQVLAEQRSLHFDDAYVMYMQGERGGANLLYVTHVEPLSDLDRQLLEIYIHNVALTFENINLMEDLQETSKELVCTLADAVEARSKETGAHVQRVALICEQLAGLIGLDEREVLMIKHASPLHDIGKVAIPDAILHKPGKLDEQEWAIMQKHVDYGVSILQRSKRDLMRMGAVIAGNHHERWDGAGYPQGLAGESIPLAGRIVALADVFDALGSRRSYKEPWPDDRIRELIASERGRQFDPQLVDLLLAHYEDFRRIRERFPDLPSGEH</sequence>
<dbReference type="SUPFAM" id="SSF52172">
    <property type="entry name" value="CheY-like"/>
    <property type="match status" value="1"/>
</dbReference>
<dbReference type="SUPFAM" id="SSF109604">
    <property type="entry name" value="HD-domain/PDEase-like"/>
    <property type="match status" value="1"/>
</dbReference>
<gene>
    <name evidence="6" type="ORF">HNP49_000015</name>
</gene>
<dbReference type="InterPro" id="IPR003607">
    <property type="entry name" value="HD/PDEase_dom"/>
</dbReference>
<dbReference type="InterPro" id="IPR052020">
    <property type="entry name" value="Cyclic_di-GMP/3'3'-cGAMP_PDE"/>
</dbReference>
<keyword evidence="1" id="KW-0378">Hydrolase</keyword>
<evidence type="ECO:0000256" key="2">
    <source>
        <dbReference type="PROSITE-ProRule" id="PRU00169"/>
    </source>
</evidence>
<dbReference type="Pfam" id="PF11849">
    <property type="entry name" value="DUF3369"/>
    <property type="match status" value="1"/>
</dbReference>
<dbReference type="GO" id="GO:0004112">
    <property type="term" value="F:cyclic-nucleotide phosphodiesterase activity"/>
    <property type="evidence" value="ECO:0007669"/>
    <property type="project" value="UniProtKB-ARBA"/>
</dbReference>
<dbReference type="EMBL" id="JACHLL010000001">
    <property type="protein sequence ID" value="MBB6339865.1"/>
    <property type="molecule type" value="Genomic_DNA"/>
</dbReference>
<dbReference type="RefSeq" id="WP_184679575.1">
    <property type="nucleotide sequence ID" value="NZ_JACHLL010000001.1"/>
</dbReference>
<dbReference type="Gene3D" id="1.10.3210.10">
    <property type="entry name" value="Hypothetical protein af1432"/>
    <property type="match status" value="1"/>
</dbReference>
<dbReference type="GO" id="GO:0009214">
    <property type="term" value="P:cyclic nucleotide catabolic process"/>
    <property type="evidence" value="ECO:0007669"/>
    <property type="project" value="UniProtKB-ARBA"/>
</dbReference>
<evidence type="ECO:0000259" key="5">
    <source>
        <dbReference type="PROSITE" id="PS51832"/>
    </source>
</evidence>
<dbReference type="FunFam" id="1.10.3210.10:FF:000018">
    <property type="entry name" value="Two-component system response regulator"/>
    <property type="match status" value="1"/>
</dbReference>
<comment type="caution">
    <text evidence="6">The sequence shown here is derived from an EMBL/GenBank/DDBJ whole genome shotgun (WGS) entry which is preliminary data.</text>
</comment>
<feature type="modified residue" description="4-aspartylphosphate" evidence="2">
    <location>
        <position position="81"/>
    </location>
</feature>
<evidence type="ECO:0000256" key="1">
    <source>
        <dbReference type="ARBA" id="ARBA00022801"/>
    </source>
</evidence>
<feature type="region of interest" description="Disordered" evidence="3">
    <location>
        <begin position="1"/>
        <end position="22"/>
    </location>
</feature>
<reference evidence="6 7" key="1">
    <citation type="submission" date="2020-08" db="EMBL/GenBank/DDBJ databases">
        <title>Functional genomics of gut bacteria from endangered species of beetles.</title>
        <authorList>
            <person name="Carlos-Shanley C."/>
        </authorList>
    </citation>
    <scope>NUCLEOTIDE SEQUENCE [LARGE SCALE GENOMIC DNA]</scope>
    <source>
        <strain evidence="6 7">S00202</strain>
    </source>
</reference>
<dbReference type="PANTHER" id="PTHR45228">
    <property type="entry name" value="CYCLIC DI-GMP PHOSPHODIESTERASE TM_0186-RELATED"/>
    <property type="match status" value="1"/>
</dbReference>
<dbReference type="SMART" id="SM00471">
    <property type="entry name" value="HDc"/>
    <property type="match status" value="1"/>
</dbReference>
<evidence type="ECO:0000313" key="7">
    <source>
        <dbReference type="Proteomes" id="UP000557193"/>
    </source>
</evidence>
<keyword evidence="7" id="KW-1185">Reference proteome</keyword>
<evidence type="ECO:0000313" key="6">
    <source>
        <dbReference type="EMBL" id="MBB6339865.1"/>
    </source>
</evidence>
<dbReference type="Gene3D" id="3.40.50.2300">
    <property type="match status" value="1"/>
</dbReference>